<feature type="compositionally biased region" description="Basic and acidic residues" evidence="4">
    <location>
        <begin position="10"/>
        <end position="21"/>
    </location>
</feature>
<dbReference type="GO" id="GO:0004888">
    <property type="term" value="F:transmembrane signaling receptor activity"/>
    <property type="evidence" value="ECO:0007669"/>
    <property type="project" value="InterPro"/>
</dbReference>
<dbReference type="InterPro" id="IPR004090">
    <property type="entry name" value="Chemotax_Me-accpt_rcpt"/>
</dbReference>
<dbReference type="GO" id="GO:0016020">
    <property type="term" value="C:membrane"/>
    <property type="evidence" value="ECO:0007669"/>
    <property type="project" value="InterPro"/>
</dbReference>
<organism evidence="6 7">
    <name type="scientific">Devosia ginsengisoli</name>
    <dbReference type="NCBI Taxonomy" id="400770"/>
    <lineage>
        <taxon>Bacteria</taxon>
        <taxon>Pseudomonadati</taxon>
        <taxon>Pseudomonadota</taxon>
        <taxon>Alphaproteobacteria</taxon>
        <taxon>Hyphomicrobiales</taxon>
        <taxon>Devosiaceae</taxon>
        <taxon>Devosia</taxon>
    </lineage>
</organism>
<evidence type="ECO:0000256" key="3">
    <source>
        <dbReference type="PROSITE-ProRule" id="PRU00284"/>
    </source>
</evidence>
<dbReference type="Gene3D" id="1.10.287.950">
    <property type="entry name" value="Methyl-accepting chemotaxis protein"/>
    <property type="match status" value="1"/>
</dbReference>
<feature type="domain" description="Methyl-accepting transducer" evidence="5">
    <location>
        <begin position="25"/>
        <end position="268"/>
    </location>
</feature>
<sequence>MTANTASRLAPDHADGARQSDIGDRVGRLGVEIADVAGLIADLSVISQQQELQAEAARNAAGEMNAAAGQLGQSMTTTRAAAADMRAILQQSTAAVSGAVTRTADTMATLSDGAMSIKTTLDGVSGTIRNVEAASAAIAQIARETKLLALNASVEAARAGEAGRGFAIIANAVKGLADQIHGFSSQTSDNLAQLSQALGALGVQAGGNAEAAQQAMADSGAAAEASATLAELVGSVDRLVSDIDAMARPVEQSVAGFETMQGELSALADGVAAGRGHLAQAETRTQSILSISEEFMLFLVESGFETADAGFIDLARAKADEISELFSTAVARGQISMADLFDEAYREIPGSDPRQLMARFTAFTDRVLPDVQEPVLGFDKRIAFCAAVDRNGYLPTHNAIYSQPQGDDPVWNAANCRNRRMFNDRTGLSAGRSTRPFLLQTYRRDMGGGQFALMKDCSAPITVNGRHWGGLRVAYRV</sequence>
<dbReference type="PANTHER" id="PTHR32089:SF112">
    <property type="entry name" value="LYSOZYME-LIKE PROTEIN-RELATED"/>
    <property type="match status" value="1"/>
</dbReference>
<evidence type="ECO:0000313" key="6">
    <source>
        <dbReference type="EMBL" id="QDZ12087.1"/>
    </source>
</evidence>
<evidence type="ECO:0000256" key="1">
    <source>
        <dbReference type="ARBA" id="ARBA00023224"/>
    </source>
</evidence>
<dbReference type="KEGG" id="dea:FPZ08_15850"/>
<feature type="region of interest" description="Disordered" evidence="4">
    <location>
        <begin position="1"/>
        <end position="21"/>
    </location>
</feature>
<evidence type="ECO:0000256" key="4">
    <source>
        <dbReference type="SAM" id="MobiDB-lite"/>
    </source>
</evidence>
<comment type="similarity">
    <text evidence="2">Belongs to the methyl-accepting chemotaxis (MCP) protein family.</text>
</comment>
<evidence type="ECO:0000256" key="2">
    <source>
        <dbReference type="ARBA" id="ARBA00029447"/>
    </source>
</evidence>
<dbReference type="SMART" id="SM00283">
    <property type="entry name" value="MA"/>
    <property type="match status" value="1"/>
</dbReference>
<dbReference type="InterPro" id="IPR004089">
    <property type="entry name" value="MCPsignal_dom"/>
</dbReference>
<accession>A0A5B8LUT9</accession>
<keyword evidence="7" id="KW-1185">Reference proteome</keyword>
<reference evidence="6 7" key="1">
    <citation type="submission" date="2019-07" db="EMBL/GenBank/DDBJ databases">
        <title>Full genome sequence of Devosia sp. Gsoil 520.</title>
        <authorList>
            <person name="Im W.-T."/>
        </authorList>
    </citation>
    <scope>NUCLEOTIDE SEQUENCE [LARGE SCALE GENOMIC DNA]</scope>
    <source>
        <strain evidence="6 7">Gsoil 520</strain>
    </source>
</reference>
<protein>
    <submittedName>
        <fullName evidence="6">Methyl-accepting chemotaxis protein</fullName>
    </submittedName>
</protein>
<dbReference type="AlphaFoldDB" id="A0A5B8LUT9"/>
<dbReference type="PROSITE" id="PS50111">
    <property type="entry name" value="CHEMOTAXIS_TRANSDUC_2"/>
    <property type="match status" value="1"/>
</dbReference>
<dbReference type="GO" id="GO:0006935">
    <property type="term" value="P:chemotaxis"/>
    <property type="evidence" value="ECO:0007669"/>
    <property type="project" value="InterPro"/>
</dbReference>
<gene>
    <name evidence="6" type="ORF">FPZ08_15850</name>
</gene>
<dbReference type="GO" id="GO:0007165">
    <property type="term" value="P:signal transduction"/>
    <property type="evidence" value="ECO:0007669"/>
    <property type="project" value="UniProtKB-KW"/>
</dbReference>
<dbReference type="OrthoDB" id="2489132at2"/>
<dbReference type="SUPFAM" id="SSF58104">
    <property type="entry name" value="Methyl-accepting chemotaxis protein (MCP) signaling domain"/>
    <property type="match status" value="1"/>
</dbReference>
<evidence type="ECO:0000313" key="7">
    <source>
        <dbReference type="Proteomes" id="UP000315364"/>
    </source>
</evidence>
<dbReference type="RefSeq" id="WP_146290899.1">
    <property type="nucleotide sequence ID" value="NZ_CP042304.1"/>
</dbReference>
<dbReference type="Pfam" id="PF00015">
    <property type="entry name" value="MCPsignal"/>
    <property type="match status" value="1"/>
</dbReference>
<name>A0A5B8LUT9_9HYPH</name>
<proteinExistence type="inferred from homology"/>
<dbReference type="PRINTS" id="PR00260">
    <property type="entry name" value="CHEMTRNSDUCR"/>
</dbReference>
<keyword evidence="1 3" id="KW-0807">Transducer</keyword>
<dbReference type="PANTHER" id="PTHR32089">
    <property type="entry name" value="METHYL-ACCEPTING CHEMOTAXIS PROTEIN MCPB"/>
    <property type="match status" value="1"/>
</dbReference>
<dbReference type="Proteomes" id="UP000315364">
    <property type="component" value="Chromosome"/>
</dbReference>
<dbReference type="EMBL" id="CP042304">
    <property type="protein sequence ID" value="QDZ12087.1"/>
    <property type="molecule type" value="Genomic_DNA"/>
</dbReference>
<evidence type="ECO:0000259" key="5">
    <source>
        <dbReference type="PROSITE" id="PS50111"/>
    </source>
</evidence>